<dbReference type="InterPro" id="IPR015424">
    <property type="entry name" value="PyrdxlP-dep_Trfase"/>
</dbReference>
<dbReference type="InterPro" id="IPR024169">
    <property type="entry name" value="SP_NH2Trfase/AEP_transaminase"/>
</dbReference>
<gene>
    <name evidence="9" type="primary">LOC108564886</name>
</gene>
<evidence type="ECO:0000256" key="2">
    <source>
        <dbReference type="ARBA" id="ARBA00009236"/>
    </source>
</evidence>
<evidence type="ECO:0000313" key="8">
    <source>
        <dbReference type="Proteomes" id="UP000695000"/>
    </source>
</evidence>
<evidence type="ECO:0000256" key="6">
    <source>
        <dbReference type="RuleBase" id="RU004504"/>
    </source>
</evidence>
<evidence type="ECO:0000256" key="5">
    <source>
        <dbReference type="RuleBase" id="RU004075"/>
    </source>
</evidence>
<dbReference type="SUPFAM" id="SSF53383">
    <property type="entry name" value="PLP-dependent transferases"/>
    <property type="match status" value="1"/>
</dbReference>
<dbReference type="GeneID" id="108564886"/>
<comment type="cofactor">
    <cofactor evidence="1 4 6">
        <name>pyridoxal 5'-phosphate</name>
        <dbReference type="ChEBI" id="CHEBI:597326"/>
    </cofactor>
</comment>
<evidence type="ECO:0000256" key="3">
    <source>
        <dbReference type="ARBA" id="ARBA00022898"/>
    </source>
</evidence>
<keyword evidence="8" id="KW-1185">Reference proteome</keyword>
<dbReference type="InterPro" id="IPR015422">
    <property type="entry name" value="PyrdxlP-dep_Trfase_small"/>
</dbReference>
<dbReference type="EC" id="2.6.1.44" evidence="4"/>
<reference evidence="9" key="1">
    <citation type="submission" date="2025-08" db="UniProtKB">
        <authorList>
            <consortium name="RefSeq"/>
        </authorList>
    </citation>
    <scope>IDENTIFICATION</scope>
    <source>
        <tissue evidence="9">Whole Larva</tissue>
    </source>
</reference>
<name>A0ABM1MYC4_NICVS</name>
<dbReference type="InterPro" id="IPR020578">
    <property type="entry name" value="Aminotrans_V_PyrdxlP_BS"/>
</dbReference>
<feature type="domain" description="Aminotransferase class V" evidence="7">
    <location>
        <begin position="36"/>
        <end position="337"/>
    </location>
</feature>
<evidence type="ECO:0000313" key="9">
    <source>
        <dbReference type="RefSeq" id="XP_017779574.1"/>
    </source>
</evidence>
<comment type="catalytic activity">
    <reaction evidence="4">
        <text>glyoxylate + L-alanine = glycine + pyruvate</text>
        <dbReference type="Rhea" id="RHEA:24248"/>
        <dbReference type="ChEBI" id="CHEBI:15361"/>
        <dbReference type="ChEBI" id="CHEBI:36655"/>
        <dbReference type="ChEBI" id="CHEBI:57305"/>
        <dbReference type="ChEBI" id="CHEBI:57972"/>
        <dbReference type="EC" id="2.6.1.44"/>
    </reaction>
</comment>
<dbReference type="RefSeq" id="XP_017779574.1">
    <property type="nucleotide sequence ID" value="XM_017924085.1"/>
</dbReference>
<keyword evidence="3 4" id="KW-0663">Pyridoxal phosphate</keyword>
<dbReference type="InterPro" id="IPR000192">
    <property type="entry name" value="Aminotrans_V_dom"/>
</dbReference>
<dbReference type="PROSITE" id="PS00595">
    <property type="entry name" value="AA_TRANSFER_CLASS_5"/>
    <property type="match status" value="1"/>
</dbReference>
<sequence length="385" mass="43153">MDLTPFNLTNTILLGAGPINCSERVLRALSMQTMGPVDKAAIELMDETKEMLKKVFHTTNRLTFPQQTSGSGGLETVVSNILEPGDKLIVAIGGVWGERTADIAEIYKAEVVRLRKETGEVYSLDELEKEIAKHRPKLLFITHGESSTGVLQPLEGLADICHKYNCLLAVDAIITLCSDPLYVDHWKLDIVVGGTQKAVGAPPGFALLTFSPRAEKVILERKTPVPFYFNVKGIANYWNCLDGQRHYYYTYSTNMIAALREALAEKLEEGMENVWNRHRTVSTHLWKRMESIGLKLFIQKEKNRLHSINTYVLPDGIEWTVLLDHVYEKYNISLSFGIGPTANRAIRVGLMGVNSRMAMVDHIVKVLEESIAHCRSNGRGNVKNQ</sequence>
<protein>
    <recommendedName>
        <fullName evidence="4">Alanine--glyoxylate aminotransferase</fullName>
        <ecNumber evidence="4">2.6.1.44</ecNumber>
    </recommendedName>
</protein>
<dbReference type="InterPro" id="IPR015421">
    <property type="entry name" value="PyrdxlP-dep_Trfase_major"/>
</dbReference>
<dbReference type="Pfam" id="PF00266">
    <property type="entry name" value="Aminotran_5"/>
    <property type="match status" value="1"/>
</dbReference>
<dbReference type="PANTHER" id="PTHR21152:SF40">
    <property type="entry name" value="ALANINE--GLYOXYLATE AMINOTRANSFERASE"/>
    <property type="match status" value="1"/>
</dbReference>
<evidence type="ECO:0000259" key="7">
    <source>
        <dbReference type="Pfam" id="PF00266"/>
    </source>
</evidence>
<dbReference type="PIRSF" id="PIRSF000524">
    <property type="entry name" value="SPT"/>
    <property type="match status" value="1"/>
</dbReference>
<evidence type="ECO:0000256" key="1">
    <source>
        <dbReference type="ARBA" id="ARBA00001933"/>
    </source>
</evidence>
<organism evidence="8 9">
    <name type="scientific">Nicrophorus vespilloides</name>
    <name type="common">Boreal carrion beetle</name>
    <dbReference type="NCBI Taxonomy" id="110193"/>
    <lineage>
        <taxon>Eukaryota</taxon>
        <taxon>Metazoa</taxon>
        <taxon>Ecdysozoa</taxon>
        <taxon>Arthropoda</taxon>
        <taxon>Hexapoda</taxon>
        <taxon>Insecta</taxon>
        <taxon>Pterygota</taxon>
        <taxon>Neoptera</taxon>
        <taxon>Endopterygota</taxon>
        <taxon>Coleoptera</taxon>
        <taxon>Polyphaga</taxon>
        <taxon>Staphyliniformia</taxon>
        <taxon>Silphidae</taxon>
        <taxon>Nicrophorinae</taxon>
        <taxon>Nicrophorus</taxon>
    </lineage>
</organism>
<dbReference type="PANTHER" id="PTHR21152">
    <property type="entry name" value="AMINOTRANSFERASE CLASS V"/>
    <property type="match status" value="1"/>
</dbReference>
<evidence type="ECO:0000256" key="4">
    <source>
        <dbReference type="PIRNR" id="PIRNR000524"/>
    </source>
</evidence>
<proteinExistence type="inferred from homology"/>
<dbReference type="Gene3D" id="3.90.1150.10">
    <property type="entry name" value="Aspartate Aminotransferase, domain 1"/>
    <property type="match status" value="1"/>
</dbReference>
<accession>A0ABM1MYC4</accession>
<dbReference type="Gene3D" id="3.40.640.10">
    <property type="entry name" value="Type I PLP-dependent aspartate aminotransferase-like (Major domain)"/>
    <property type="match status" value="1"/>
</dbReference>
<comment type="similarity">
    <text evidence="2 4 5">Belongs to the class-V pyridoxal-phosphate-dependent aminotransferase family.</text>
</comment>
<dbReference type="Proteomes" id="UP000695000">
    <property type="component" value="Unplaced"/>
</dbReference>